<dbReference type="GO" id="GO:0019941">
    <property type="term" value="P:modification-dependent protein catabolic process"/>
    <property type="evidence" value="ECO:0007669"/>
    <property type="project" value="InterPro"/>
</dbReference>
<evidence type="ECO:0000313" key="2">
    <source>
        <dbReference type="Proteomes" id="UP000179266"/>
    </source>
</evidence>
<dbReference type="AlphaFoldDB" id="A0A1F7RTY0"/>
<comment type="caution">
    <text evidence="1">The sequence shown here is derived from an EMBL/GenBank/DDBJ whole genome shotgun (WGS) entry which is preliminary data.</text>
</comment>
<dbReference type="EMBL" id="MGDD01000219">
    <property type="protein sequence ID" value="OGL44548.1"/>
    <property type="molecule type" value="Genomic_DNA"/>
</dbReference>
<dbReference type="Pfam" id="PF03136">
    <property type="entry name" value="Pup_ligase"/>
    <property type="match status" value="2"/>
</dbReference>
<dbReference type="GO" id="GO:0070490">
    <property type="term" value="P:protein pupylation"/>
    <property type="evidence" value="ECO:0007669"/>
    <property type="project" value="TreeGrafter"/>
</dbReference>
<gene>
    <name evidence="1" type="ORF">A2161_05900</name>
</gene>
<protein>
    <recommendedName>
        <fullName evidence="3">Pup--protein ligase</fullName>
    </recommendedName>
</protein>
<sequence length="571" mass="66558">MNRRIFGLETEFGIKYYPGEEDRKRERILSETDVFEILNSILERDSDDIISNLSFDSNILSPATTIGSMNELYPTNKHKTFLGNGARFYMDTGFHPEYATPECRTPRDVVLYDKAGERLLEDLVIIAQREIERAGYTGTIFVCKNNVDILGNTYGCHENFLIKRLNPPLDENEFFKKLIRQLIPFLVTRQIFTGAGKLFSGDNLYFQISQRSDHIDTELSSSTTSIRGIINSRDEAHANKEKYRRLHLIIGDSNMSELINYLKVGITGLILDMIDEDQIDIYLTMDKPVLAMKNISHDISMKKKIRLRNGQDVSPIEIQREYLFLVKKFIETHRFNSVGGPKEANFIVSEWERILNLLDTNPMELSDTVDWIAKKWVLNRYLEKMNCTFEDIERWSFFIRKIKNLAISPIILSQMKSGTEFLQYLKDHLSEIDFVHLNRNIKINEINLDNFRKIYRVYHGILERDLRYHDICQEKSIFYLLQNSGFMRKIPNPFTDEEIQLAKIHPPLNTRARIRGAFVRAINRKNLNGGVKWDVVCLYGEEMKKVELSDPFKSTSKKVKELLEEAEADNS</sequence>
<evidence type="ECO:0000313" key="1">
    <source>
        <dbReference type="EMBL" id="OGL44548.1"/>
    </source>
</evidence>
<dbReference type="PANTHER" id="PTHR42307">
    <property type="entry name" value="PUP DEAMIDASE/DEPUPYLASE"/>
    <property type="match status" value="1"/>
</dbReference>
<dbReference type="PANTHER" id="PTHR42307:SF3">
    <property type="entry name" value="PUP--PROTEIN LIGASE"/>
    <property type="match status" value="1"/>
</dbReference>
<evidence type="ECO:0008006" key="3">
    <source>
        <dbReference type="Google" id="ProtNLM"/>
    </source>
</evidence>
<dbReference type="InterPro" id="IPR004347">
    <property type="entry name" value="Pup_ligase/deamidase"/>
</dbReference>
<accession>A0A1F7RTY0</accession>
<name>A0A1F7RTY0_9BACT</name>
<dbReference type="GO" id="GO:0005524">
    <property type="term" value="F:ATP binding"/>
    <property type="evidence" value="ECO:0007669"/>
    <property type="project" value="TreeGrafter"/>
</dbReference>
<dbReference type="Proteomes" id="UP000179266">
    <property type="component" value="Unassembled WGS sequence"/>
</dbReference>
<proteinExistence type="predicted"/>
<organism evidence="1 2">
    <name type="scientific">Candidatus Schekmanbacteria bacterium RBG_13_48_7</name>
    <dbReference type="NCBI Taxonomy" id="1817878"/>
    <lineage>
        <taxon>Bacteria</taxon>
        <taxon>Candidatus Schekmaniibacteriota</taxon>
    </lineage>
</organism>
<reference evidence="1 2" key="1">
    <citation type="journal article" date="2016" name="Nat. Commun.">
        <title>Thousands of microbial genomes shed light on interconnected biogeochemical processes in an aquifer system.</title>
        <authorList>
            <person name="Anantharaman K."/>
            <person name="Brown C.T."/>
            <person name="Hug L.A."/>
            <person name="Sharon I."/>
            <person name="Castelle C.J."/>
            <person name="Probst A.J."/>
            <person name="Thomas B.C."/>
            <person name="Singh A."/>
            <person name="Wilkins M.J."/>
            <person name="Karaoz U."/>
            <person name="Brodie E.L."/>
            <person name="Williams K.H."/>
            <person name="Hubbard S.S."/>
            <person name="Banfield J.F."/>
        </authorList>
    </citation>
    <scope>NUCLEOTIDE SEQUENCE [LARGE SCALE GENOMIC DNA]</scope>
</reference>
<dbReference type="GO" id="GO:0010498">
    <property type="term" value="P:proteasomal protein catabolic process"/>
    <property type="evidence" value="ECO:0007669"/>
    <property type="project" value="InterPro"/>
</dbReference>